<feature type="region of interest" description="Disordered" evidence="1">
    <location>
        <begin position="302"/>
        <end position="328"/>
    </location>
</feature>
<feature type="compositionally biased region" description="Basic and acidic residues" evidence="1">
    <location>
        <begin position="312"/>
        <end position="321"/>
    </location>
</feature>
<keyword evidence="2" id="KW-0472">Membrane</keyword>
<feature type="transmembrane region" description="Helical" evidence="2">
    <location>
        <begin position="356"/>
        <end position="377"/>
    </location>
</feature>
<evidence type="ECO:0000256" key="1">
    <source>
        <dbReference type="SAM" id="MobiDB-lite"/>
    </source>
</evidence>
<comment type="caution">
    <text evidence="3">The sequence shown here is derived from an EMBL/GenBank/DDBJ whole genome shotgun (WGS) entry which is preliminary data.</text>
</comment>
<keyword evidence="2" id="KW-0812">Transmembrane</keyword>
<feature type="transmembrane region" description="Helical" evidence="2">
    <location>
        <begin position="20"/>
        <end position="41"/>
    </location>
</feature>
<dbReference type="Proteomes" id="UP001055712">
    <property type="component" value="Unassembled WGS sequence"/>
</dbReference>
<accession>A0A9D4YZN3</accession>
<keyword evidence="2" id="KW-1133">Transmembrane helix</keyword>
<gene>
    <name evidence="3" type="ORF">D9Q98_002829</name>
</gene>
<feature type="transmembrane region" description="Helical" evidence="2">
    <location>
        <begin position="102"/>
        <end position="124"/>
    </location>
</feature>
<protein>
    <submittedName>
        <fullName evidence="3">Uncharacterized protein</fullName>
    </submittedName>
</protein>
<name>A0A9D4YZN3_CHLVU</name>
<feature type="transmembrane region" description="Helical" evidence="2">
    <location>
        <begin position="194"/>
        <end position="216"/>
    </location>
</feature>
<proteinExistence type="predicted"/>
<dbReference type="AlphaFoldDB" id="A0A9D4YZN3"/>
<reference evidence="3" key="1">
    <citation type="journal article" date="2019" name="Plant J.">
        <title>Chlorella vulgaris genome assembly and annotation reveals the molecular basis for metabolic acclimation to high light conditions.</title>
        <authorList>
            <person name="Cecchin M."/>
            <person name="Marcolungo L."/>
            <person name="Rossato M."/>
            <person name="Girolomoni L."/>
            <person name="Cosentino E."/>
            <person name="Cuine S."/>
            <person name="Li-Beisson Y."/>
            <person name="Delledonne M."/>
            <person name="Ballottari M."/>
        </authorList>
    </citation>
    <scope>NUCLEOTIDE SEQUENCE</scope>
    <source>
        <strain evidence="3">211/11P</strain>
    </source>
</reference>
<evidence type="ECO:0000256" key="2">
    <source>
        <dbReference type="SAM" id="Phobius"/>
    </source>
</evidence>
<feature type="transmembrane region" description="Helical" evidence="2">
    <location>
        <begin position="48"/>
        <end position="65"/>
    </location>
</feature>
<organism evidence="3 4">
    <name type="scientific">Chlorella vulgaris</name>
    <name type="common">Green alga</name>
    <dbReference type="NCBI Taxonomy" id="3077"/>
    <lineage>
        <taxon>Eukaryota</taxon>
        <taxon>Viridiplantae</taxon>
        <taxon>Chlorophyta</taxon>
        <taxon>core chlorophytes</taxon>
        <taxon>Trebouxiophyceae</taxon>
        <taxon>Chlorellales</taxon>
        <taxon>Chlorellaceae</taxon>
        <taxon>Chlorella clade</taxon>
        <taxon>Chlorella</taxon>
    </lineage>
</organism>
<evidence type="ECO:0000313" key="3">
    <source>
        <dbReference type="EMBL" id="KAI3434769.1"/>
    </source>
</evidence>
<sequence length="378" mass="39369">MSESCTAGVPAARVASPCRAVAAVAALGVAVLAGVTALVLAQQAHAHVVLAIELVLVVSVTMLRVRPWAQAHPWTAVAARLVAAMASRFAPVHLPAWPHAAVAPVIGLLASTEALFLLCLTIVLPLSLGRHLWVQALSLNLALTRLRPLSLHTLALGRGQQCETFVKHARAAVAAVVTGASAQLPTPTPEQQCWMLHAWAVAVVGHLLPAVVHLAVWQCTRRLQQQGVPGAAVQLARSIRTRQRLQGSMRRQWRLQAAAEAARQLDMPDDDQPCHTCGAAARSGLEQQQGIEGAAAAAATTQTGVGPVASGHQEESGDRHNSGGPAGSLPGLVTVVKTWPSPAALALSQAPQLVQVLLLLVPAATLVWCVLEVAISAS</sequence>
<dbReference type="EMBL" id="SIDB01000003">
    <property type="protein sequence ID" value="KAI3434769.1"/>
    <property type="molecule type" value="Genomic_DNA"/>
</dbReference>
<keyword evidence="4" id="KW-1185">Reference proteome</keyword>
<reference evidence="3" key="2">
    <citation type="submission" date="2020-11" db="EMBL/GenBank/DDBJ databases">
        <authorList>
            <person name="Cecchin M."/>
            <person name="Marcolungo L."/>
            <person name="Rossato M."/>
            <person name="Girolomoni L."/>
            <person name="Cosentino E."/>
            <person name="Cuine S."/>
            <person name="Li-Beisson Y."/>
            <person name="Delledonne M."/>
            <person name="Ballottari M."/>
        </authorList>
    </citation>
    <scope>NUCLEOTIDE SEQUENCE</scope>
    <source>
        <strain evidence="3">211/11P</strain>
        <tissue evidence="3">Whole cell</tissue>
    </source>
</reference>
<evidence type="ECO:0000313" key="4">
    <source>
        <dbReference type="Proteomes" id="UP001055712"/>
    </source>
</evidence>